<feature type="compositionally biased region" description="Low complexity" evidence="2">
    <location>
        <begin position="121"/>
        <end position="133"/>
    </location>
</feature>
<accession>A0ABS6VK64</accession>
<comment type="caution">
    <text evidence="3">The sequence shown here is derived from an EMBL/GenBank/DDBJ whole genome shotgun (WGS) entry which is preliminary data.</text>
</comment>
<evidence type="ECO:0000256" key="2">
    <source>
        <dbReference type="SAM" id="MobiDB-lite"/>
    </source>
</evidence>
<evidence type="ECO:0000313" key="3">
    <source>
        <dbReference type="EMBL" id="MBW1259158.1"/>
    </source>
</evidence>
<dbReference type="Proteomes" id="UP001197236">
    <property type="component" value="Unassembled WGS sequence"/>
</dbReference>
<dbReference type="RefSeq" id="WP_039277787.1">
    <property type="nucleotide sequence ID" value="NZ_JAHVXU010000015.1"/>
</dbReference>
<keyword evidence="1" id="KW-0175">Coiled coil</keyword>
<name>A0ABS6VK64_9GAMM</name>
<feature type="region of interest" description="Disordered" evidence="2">
    <location>
        <begin position="107"/>
        <end position="139"/>
    </location>
</feature>
<gene>
    <name evidence="3" type="ORF">KYI95_18435</name>
</gene>
<dbReference type="EMBL" id="JAHVXZ010000013">
    <property type="protein sequence ID" value="MBW1259158.1"/>
    <property type="molecule type" value="Genomic_DNA"/>
</dbReference>
<keyword evidence="4" id="KW-1185">Reference proteome</keyword>
<organism evidence="3 4">
    <name type="scientific">Pantoea allii</name>
    <dbReference type="NCBI Taxonomy" id="574096"/>
    <lineage>
        <taxon>Bacteria</taxon>
        <taxon>Pseudomonadati</taxon>
        <taxon>Pseudomonadota</taxon>
        <taxon>Gammaproteobacteria</taxon>
        <taxon>Enterobacterales</taxon>
        <taxon>Erwiniaceae</taxon>
        <taxon>Pantoea</taxon>
    </lineage>
</organism>
<protein>
    <submittedName>
        <fullName evidence="3">Uncharacterized protein</fullName>
    </submittedName>
</protein>
<sequence length="303" mass="34376">MESARDKRTGEKVDAEELWLLDNVDTSGYVCWGCGIEMYPSAWQKGCKKRPSFNKMPGKEHINCDADAESTVVKQGQKKSVRHLLDSAPGLMPAGLKLIEQRPVVDPSIAGGTNKPSSARSTSPTSGEGSSPTKQSRRPVNTIRQICKAFIRFPYDRCMSLSIPGIDAQNYITVFKKLKDPIQAYLDQRIFYSQLLWQSFEQNDDRLIIPLSGEWTKDESGKFKPSRSYKLHVEWATWSQAKRTALRNELEAAQEEAKDAGKKKLKDRAQVFFIGEQSAHDHEIFYVTDYRLICVIVEYIAYP</sequence>
<reference evidence="3 4" key="1">
    <citation type="submission" date="2021-07" db="EMBL/GenBank/DDBJ databases">
        <title>A novel phosphonate cluster across the Pantoea species complex is important for pathogenicity in onion.</title>
        <authorList>
            <person name="Zhao M."/>
            <person name="Stice S."/>
            <person name="Shin G.Y."/>
            <person name="Coutinho T."/>
            <person name="Gitaitis R."/>
            <person name="Kvitko B."/>
            <person name="Dutta B."/>
        </authorList>
    </citation>
    <scope>NUCLEOTIDE SEQUENCE [LARGE SCALE GENOMIC DNA]</scope>
    <source>
        <strain evidence="3 4">BD 382</strain>
    </source>
</reference>
<proteinExistence type="predicted"/>
<evidence type="ECO:0000313" key="4">
    <source>
        <dbReference type="Proteomes" id="UP001197236"/>
    </source>
</evidence>
<evidence type="ECO:0000256" key="1">
    <source>
        <dbReference type="SAM" id="Coils"/>
    </source>
</evidence>
<feature type="coiled-coil region" evidence="1">
    <location>
        <begin position="236"/>
        <end position="263"/>
    </location>
</feature>